<keyword evidence="2" id="KW-1185">Reference proteome</keyword>
<comment type="caution">
    <text evidence="1">The sequence shown here is derived from an EMBL/GenBank/DDBJ whole genome shotgun (WGS) entry which is preliminary data.</text>
</comment>
<evidence type="ECO:0000313" key="1">
    <source>
        <dbReference type="EMBL" id="KAK4104908.1"/>
    </source>
</evidence>
<reference evidence="1" key="1">
    <citation type="journal article" date="2023" name="Mol. Phylogenet. Evol.">
        <title>Genome-scale phylogeny and comparative genomics of the fungal order Sordariales.</title>
        <authorList>
            <person name="Hensen N."/>
            <person name="Bonometti L."/>
            <person name="Westerberg I."/>
            <person name="Brannstrom I.O."/>
            <person name="Guillou S."/>
            <person name="Cros-Aarteil S."/>
            <person name="Calhoun S."/>
            <person name="Haridas S."/>
            <person name="Kuo A."/>
            <person name="Mondo S."/>
            <person name="Pangilinan J."/>
            <person name="Riley R."/>
            <person name="LaButti K."/>
            <person name="Andreopoulos B."/>
            <person name="Lipzen A."/>
            <person name="Chen C."/>
            <person name="Yan M."/>
            <person name="Daum C."/>
            <person name="Ng V."/>
            <person name="Clum A."/>
            <person name="Steindorff A."/>
            <person name="Ohm R.A."/>
            <person name="Martin F."/>
            <person name="Silar P."/>
            <person name="Natvig D.O."/>
            <person name="Lalanne C."/>
            <person name="Gautier V."/>
            <person name="Ament-Velasquez S.L."/>
            <person name="Kruys A."/>
            <person name="Hutchinson M.I."/>
            <person name="Powell A.J."/>
            <person name="Barry K."/>
            <person name="Miller A.N."/>
            <person name="Grigoriev I.V."/>
            <person name="Debuchy R."/>
            <person name="Gladieux P."/>
            <person name="Hiltunen Thoren M."/>
            <person name="Johannesson H."/>
        </authorList>
    </citation>
    <scope>NUCLEOTIDE SEQUENCE</scope>
    <source>
        <strain evidence="1">CBS 757.83</strain>
    </source>
</reference>
<organism evidence="1 2">
    <name type="scientific">Parathielavia hyrcaniae</name>
    <dbReference type="NCBI Taxonomy" id="113614"/>
    <lineage>
        <taxon>Eukaryota</taxon>
        <taxon>Fungi</taxon>
        <taxon>Dikarya</taxon>
        <taxon>Ascomycota</taxon>
        <taxon>Pezizomycotina</taxon>
        <taxon>Sordariomycetes</taxon>
        <taxon>Sordariomycetidae</taxon>
        <taxon>Sordariales</taxon>
        <taxon>Chaetomiaceae</taxon>
        <taxon>Parathielavia</taxon>
    </lineage>
</organism>
<reference evidence="1" key="2">
    <citation type="submission" date="2023-05" db="EMBL/GenBank/DDBJ databases">
        <authorList>
            <consortium name="Lawrence Berkeley National Laboratory"/>
            <person name="Steindorff A."/>
            <person name="Hensen N."/>
            <person name="Bonometti L."/>
            <person name="Westerberg I."/>
            <person name="Brannstrom I.O."/>
            <person name="Guillou S."/>
            <person name="Cros-Aarteil S."/>
            <person name="Calhoun S."/>
            <person name="Haridas S."/>
            <person name="Kuo A."/>
            <person name="Mondo S."/>
            <person name="Pangilinan J."/>
            <person name="Riley R."/>
            <person name="Labutti K."/>
            <person name="Andreopoulos B."/>
            <person name="Lipzen A."/>
            <person name="Chen C."/>
            <person name="Yanf M."/>
            <person name="Daum C."/>
            <person name="Ng V."/>
            <person name="Clum A."/>
            <person name="Ohm R."/>
            <person name="Martin F."/>
            <person name="Silar P."/>
            <person name="Natvig D."/>
            <person name="Lalanne C."/>
            <person name="Gautier V."/>
            <person name="Ament-Velasquez S.L."/>
            <person name="Kruys A."/>
            <person name="Hutchinson M.I."/>
            <person name="Powell A.J."/>
            <person name="Barry K."/>
            <person name="Miller A.N."/>
            <person name="Grigoriev I.V."/>
            <person name="Debuchy R."/>
            <person name="Gladieux P."/>
            <person name="Thoren M.H."/>
            <person name="Johannesson H."/>
        </authorList>
    </citation>
    <scope>NUCLEOTIDE SEQUENCE</scope>
    <source>
        <strain evidence="1">CBS 757.83</strain>
    </source>
</reference>
<dbReference type="EMBL" id="MU863626">
    <property type="protein sequence ID" value="KAK4104908.1"/>
    <property type="molecule type" value="Genomic_DNA"/>
</dbReference>
<sequence length="202" mass="22829">MITQTCQNDPTDVTLQPELLWRPRWRRIPILRSWDSLYSILPSPPRMPITDEPCAASPPHAQRRPEGCFALDEAGGSAALKHKNFIFTFLFLMSFLHRCTGTGTDTLEAQMDPWQPQAAINRYPLLPCTTHGSMTSAPQAHPIPTRLSPVDYPRRVCTGDFNTLHGGTYDSLHDETSRARDCNHPRTGRPLACPAWVPRHRH</sequence>
<gene>
    <name evidence="1" type="ORF">N658DRAFT_193236</name>
</gene>
<name>A0AAN6T4W9_9PEZI</name>
<protein>
    <submittedName>
        <fullName evidence="1">Uncharacterized protein</fullName>
    </submittedName>
</protein>
<dbReference type="AlphaFoldDB" id="A0AAN6T4W9"/>
<accession>A0AAN6T4W9</accession>
<proteinExistence type="predicted"/>
<dbReference type="Proteomes" id="UP001305647">
    <property type="component" value="Unassembled WGS sequence"/>
</dbReference>
<evidence type="ECO:0000313" key="2">
    <source>
        <dbReference type="Proteomes" id="UP001305647"/>
    </source>
</evidence>